<dbReference type="PIRSF" id="PIRSF004553">
    <property type="entry name" value="CHP00095"/>
    <property type="match status" value="1"/>
</dbReference>
<dbReference type="PANTHER" id="PTHR43542">
    <property type="entry name" value="METHYLTRANSFERASE"/>
    <property type="match status" value="1"/>
</dbReference>
<dbReference type="Proteomes" id="UP001206312">
    <property type="component" value="Unassembled WGS sequence"/>
</dbReference>
<comment type="caution">
    <text evidence="3">The sequence shown here is derived from an EMBL/GenBank/DDBJ whole genome shotgun (WGS) entry which is preliminary data.</text>
</comment>
<dbReference type="Pfam" id="PF03602">
    <property type="entry name" value="Cons_hypoth95"/>
    <property type="match status" value="1"/>
</dbReference>
<dbReference type="GO" id="GO:0032259">
    <property type="term" value="P:methylation"/>
    <property type="evidence" value="ECO:0007669"/>
    <property type="project" value="UniProtKB-KW"/>
</dbReference>
<dbReference type="EMBL" id="JAMXIB010000002">
    <property type="protein sequence ID" value="MCO5723793.1"/>
    <property type="molecule type" value="Genomic_DNA"/>
</dbReference>
<dbReference type="InterPro" id="IPR002052">
    <property type="entry name" value="DNA_methylase_N6_adenine_CS"/>
</dbReference>
<accession>A0ABT1AX67</accession>
<name>A0ABT1AX67_9FLAO</name>
<dbReference type="CDD" id="cd02440">
    <property type="entry name" value="AdoMet_MTases"/>
    <property type="match status" value="1"/>
</dbReference>
<proteinExistence type="predicted"/>
<dbReference type="GO" id="GO:0008168">
    <property type="term" value="F:methyltransferase activity"/>
    <property type="evidence" value="ECO:0007669"/>
    <property type="project" value="UniProtKB-KW"/>
</dbReference>
<dbReference type="PROSITE" id="PS00092">
    <property type="entry name" value="N6_MTASE"/>
    <property type="match status" value="1"/>
</dbReference>
<dbReference type="InterPro" id="IPR004398">
    <property type="entry name" value="RNA_MeTrfase_RsmD"/>
</dbReference>
<evidence type="ECO:0000256" key="2">
    <source>
        <dbReference type="ARBA" id="ARBA00022679"/>
    </source>
</evidence>
<keyword evidence="1 3" id="KW-0489">Methyltransferase</keyword>
<evidence type="ECO:0000313" key="4">
    <source>
        <dbReference type="Proteomes" id="UP001206312"/>
    </source>
</evidence>
<dbReference type="PANTHER" id="PTHR43542:SF1">
    <property type="entry name" value="METHYLTRANSFERASE"/>
    <property type="match status" value="1"/>
</dbReference>
<protein>
    <submittedName>
        <fullName evidence="3">RsmD family RNA methyltransferase</fullName>
    </submittedName>
</protein>
<dbReference type="Gene3D" id="3.40.50.150">
    <property type="entry name" value="Vaccinia Virus protein VP39"/>
    <property type="match status" value="1"/>
</dbReference>
<dbReference type="InterPro" id="IPR029063">
    <property type="entry name" value="SAM-dependent_MTases_sf"/>
</dbReference>
<reference evidence="3 4" key="1">
    <citation type="submission" date="2022-06" db="EMBL/GenBank/DDBJ databases">
        <authorList>
            <person name="Xuan X."/>
        </authorList>
    </citation>
    <scope>NUCLEOTIDE SEQUENCE [LARGE SCALE GENOMIC DNA]</scope>
    <source>
        <strain evidence="3 4">2V75</strain>
    </source>
</reference>
<keyword evidence="2" id="KW-0808">Transferase</keyword>
<dbReference type="SUPFAM" id="SSF53335">
    <property type="entry name" value="S-adenosyl-L-methionine-dependent methyltransferases"/>
    <property type="match status" value="1"/>
</dbReference>
<evidence type="ECO:0000256" key="1">
    <source>
        <dbReference type="ARBA" id="ARBA00022603"/>
    </source>
</evidence>
<gene>
    <name evidence="3" type="ORF">NG653_02920</name>
</gene>
<organism evidence="3 4">
    <name type="scientific">Robiginitalea marina</name>
    <dbReference type="NCBI Taxonomy" id="2954105"/>
    <lineage>
        <taxon>Bacteria</taxon>
        <taxon>Pseudomonadati</taxon>
        <taxon>Bacteroidota</taxon>
        <taxon>Flavobacteriia</taxon>
        <taxon>Flavobacteriales</taxon>
        <taxon>Flavobacteriaceae</taxon>
        <taxon>Robiginitalea</taxon>
    </lineage>
</organism>
<keyword evidence="4" id="KW-1185">Reference proteome</keyword>
<evidence type="ECO:0000313" key="3">
    <source>
        <dbReference type="EMBL" id="MCO5723793.1"/>
    </source>
</evidence>
<sequence>MRIISGTHKSRRLQAPKNLPVRPTTDRAKEALFNILGGGLHWTEASVLDLYAGTGNISYECASRGCTSVTAVDAHPGCVKFIEKTASQLGMQISVVRRDVMKFLEQCGQSFDLIFADPPYEITPEELGKLVSTCLERGLLKPGGVLVLEHASSRDLGNLMGFQEVRRYGRTHFSFFTQDK</sequence>